<accession>A0A955LLH7</accession>
<dbReference type="AlphaFoldDB" id="A0A955LLH7"/>
<dbReference type="SUPFAM" id="SSF53756">
    <property type="entry name" value="UDP-Glycosyltransferase/glycogen phosphorylase"/>
    <property type="match status" value="1"/>
</dbReference>
<evidence type="ECO:0000256" key="1">
    <source>
        <dbReference type="ARBA" id="ARBA00022679"/>
    </source>
</evidence>
<sequence length="376" mass="42924">MRVCIDARFYGLQHAGLGRYTLNLIRELSEVDHENDYVLLVTHETATQLDLPSNFEKFEVDIPHYSIKEQVLLPGIIKNLQVDLVHFPNYNIPILNLGTPFVVTIFDLIKHKYPQGSAKSGSRLKFMIKNIAYRIDMFWAVHKSKAIITAAQAVKNDLKNYYSINEEKVKVIPLSIDPEILSHNVADETTVLDKYALTKPYILYVGNVYEYKNVRHILQALPDIPKEVSFIHIGSRDIFANQFNELIKEYKVEDRVKSLGYVNDAEMGIVYKNALAFVSASKEEGFGVPPLEAMAVGCPVLVSDIPVHREICGEGAMYFRLDDASDLSDKVTRMYNDEALRKEMAEKGQMQVKKYDWRLMANDTLSLYQDVINHGK</sequence>
<dbReference type="EMBL" id="JAGQKZ010000056">
    <property type="protein sequence ID" value="MCA9392452.1"/>
    <property type="molecule type" value="Genomic_DNA"/>
</dbReference>
<evidence type="ECO:0000313" key="4">
    <source>
        <dbReference type="EMBL" id="MCA9392452.1"/>
    </source>
</evidence>
<evidence type="ECO:0000259" key="3">
    <source>
        <dbReference type="Pfam" id="PF13439"/>
    </source>
</evidence>
<reference evidence="4" key="1">
    <citation type="submission" date="2020-04" db="EMBL/GenBank/DDBJ databases">
        <authorList>
            <person name="Zhang T."/>
        </authorList>
    </citation>
    <scope>NUCLEOTIDE SEQUENCE</scope>
    <source>
        <strain evidence="4">HKST-UBA03</strain>
    </source>
</reference>
<proteinExistence type="predicted"/>
<protein>
    <submittedName>
        <fullName evidence="4">Glycosyltransferase family 4 protein</fullName>
    </submittedName>
</protein>
<evidence type="ECO:0000313" key="5">
    <source>
        <dbReference type="Proteomes" id="UP000751518"/>
    </source>
</evidence>
<dbReference type="Proteomes" id="UP000751518">
    <property type="component" value="Unassembled WGS sequence"/>
</dbReference>
<dbReference type="InterPro" id="IPR001296">
    <property type="entry name" value="Glyco_trans_1"/>
</dbReference>
<name>A0A955LLH7_UNCKA</name>
<dbReference type="CDD" id="cd03809">
    <property type="entry name" value="GT4_MtfB-like"/>
    <property type="match status" value="1"/>
</dbReference>
<dbReference type="GO" id="GO:0016757">
    <property type="term" value="F:glycosyltransferase activity"/>
    <property type="evidence" value="ECO:0007669"/>
    <property type="project" value="InterPro"/>
</dbReference>
<keyword evidence="1" id="KW-0808">Transferase</keyword>
<feature type="domain" description="Glycosyltransferase subfamily 4-like N-terminal" evidence="3">
    <location>
        <begin position="16"/>
        <end position="179"/>
    </location>
</feature>
<dbReference type="InterPro" id="IPR028098">
    <property type="entry name" value="Glyco_trans_4-like_N"/>
</dbReference>
<dbReference type="PANTHER" id="PTHR46401:SF2">
    <property type="entry name" value="GLYCOSYLTRANSFERASE WBBK-RELATED"/>
    <property type="match status" value="1"/>
</dbReference>
<organism evidence="4 5">
    <name type="scientific">candidate division WWE3 bacterium</name>
    <dbReference type="NCBI Taxonomy" id="2053526"/>
    <lineage>
        <taxon>Bacteria</taxon>
        <taxon>Katanobacteria</taxon>
    </lineage>
</organism>
<dbReference type="Gene3D" id="3.40.50.2000">
    <property type="entry name" value="Glycogen Phosphorylase B"/>
    <property type="match status" value="2"/>
</dbReference>
<dbReference type="Pfam" id="PF13439">
    <property type="entry name" value="Glyco_transf_4"/>
    <property type="match status" value="1"/>
</dbReference>
<dbReference type="PANTHER" id="PTHR46401">
    <property type="entry name" value="GLYCOSYLTRANSFERASE WBBK-RELATED"/>
    <property type="match status" value="1"/>
</dbReference>
<dbReference type="Pfam" id="PF00534">
    <property type="entry name" value="Glycos_transf_1"/>
    <property type="match status" value="1"/>
</dbReference>
<reference evidence="4" key="2">
    <citation type="journal article" date="2021" name="Microbiome">
        <title>Successional dynamics and alternative stable states in a saline activated sludge microbial community over 9 years.</title>
        <authorList>
            <person name="Wang Y."/>
            <person name="Ye J."/>
            <person name="Ju F."/>
            <person name="Liu L."/>
            <person name="Boyd J.A."/>
            <person name="Deng Y."/>
            <person name="Parks D.H."/>
            <person name="Jiang X."/>
            <person name="Yin X."/>
            <person name="Woodcroft B.J."/>
            <person name="Tyson G.W."/>
            <person name="Hugenholtz P."/>
            <person name="Polz M.F."/>
            <person name="Zhang T."/>
        </authorList>
    </citation>
    <scope>NUCLEOTIDE SEQUENCE</scope>
    <source>
        <strain evidence="4">HKST-UBA03</strain>
    </source>
</reference>
<gene>
    <name evidence="4" type="ORF">KC614_04640</name>
</gene>
<comment type="caution">
    <text evidence="4">The sequence shown here is derived from an EMBL/GenBank/DDBJ whole genome shotgun (WGS) entry which is preliminary data.</text>
</comment>
<feature type="domain" description="Glycosyl transferase family 1" evidence="2">
    <location>
        <begin position="198"/>
        <end position="349"/>
    </location>
</feature>
<evidence type="ECO:0000259" key="2">
    <source>
        <dbReference type="Pfam" id="PF00534"/>
    </source>
</evidence>